<organism evidence="1 2">
    <name type="scientific">Geobacillus thermocatenulatus</name>
    <dbReference type="NCBI Taxonomy" id="33938"/>
    <lineage>
        <taxon>Bacteria</taxon>
        <taxon>Bacillati</taxon>
        <taxon>Bacillota</taxon>
        <taxon>Bacilli</taxon>
        <taxon>Bacillales</taxon>
        <taxon>Anoxybacillaceae</taxon>
        <taxon>Geobacillus</taxon>
        <taxon>Geobacillus thermoleovorans group</taxon>
    </lineage>
</organism>
<comment type="caution">
    <text evidence="1">The sequence shown here is derived from an EMBL/GenBank/DDBJ whole genome shotgun (WGS) entry which is preliminary data.</text>
</comment>
<evidence type="ECO:0000313" key="2">
    <source>
        <dbReference type="Proteomes" id="UP000198378"/>
    </source>
</evidence>
<dbReference type="AlphaFoldDB" id="A0A226QCS4"/>
<dbReference type="KEGG" id="gtm:GT3921_07155"/>
<protein>
    <submittedName>
        <fullName evidence="1">Uncharacterized protein</fullName>
    </submittedName>
</protein>
<reference evidence="1 2" key="1">
    <citation type="submission" date="2017-05" db="EMBL/GenBank/DDBJ databases">
        <title>The genome sequence of Geobacillus thermocatenulatus DSM 730.</title>
        <authorList>
            <person name="Ramaloko W.T."/>
            <person name="Koen N."/>
            <person name="Polliack S."/>
            <person name="Aliyu H."/>
            <person name="Lebre P."/>
            <person name="Mohr T."/>
            <person name="Oswald F."/>
            <person name="Zwick M."/>
            <person name="Neumann A."/>
            <person name="Syldatk C."/>
            <person name="Cowan D."/>
            <person name="De Maayer P."/>
        </authorList>
    </citation>
    <scope>NUCLEOTIDE SEQUENCE [LARGE SCALE GENOMIC DNA]</scope>
    <source>
        <strain evidence="1 2">BGSC 93A1</strain>
    </source>
</reference>
<evidence type="ECO:0000313" key="1">
    <source>
        <dbReference type="EMBL" id="OXB90145.1"/>
    </source>
</evidence>
<keyword evidence="2" id="KW-1185">Reference proteome</keyword>
<name>A0A226QCS4_9BACL</name>
<proteinExistence type="predicted"/>
<dbReference type="EMBL" id="NEWK01000001">
    <property type="protein sequence ID" value="OXB90145.1"/>
    <property type="molecule type" value="Genomic_DNA"/>
</dbReference>
<sequence length="75" mass="8893">MNFFMTLPPHAYIYFICMLVQRKYVFLSKVVEFMRNIRQQKNVSNLKNGITVLLCLQGSLDGFLNIFLFFVFTET</sequence>
<accession>A0A226QCS4</accession>
<dbReference type="Proteomes" id="UP000198378">
    <property type="component" value="Unassembled WGS sequence"/>
</dbReference>
<gene>
    <name evidence="1" type="ORF">B9L19_05935</name>
</gene>